<protein>
    <submittedName>
        <fullName evidence="4">XRE family transcriptional regulator</fullName>
    </submittedName>
</protein>
<dbReference type="Pfam" id="PF01381">
    <property type="entry name" value="HTH_3"/>
    <property type="match status" value="1"/>
</dbReference>
<dbReference type="Proteomes" id="UP000234579">
    <property type="component" value="Unassembled WGS sequence"/>
</dbReference>
<comment type="caution">
    <text evidence="4">The sequence shown here is derived from an EMBL/GenBank/DDBJ whole genome shotgun (WGS) entry which is preliminary data.</text>
</comment>
<keyword evidence="1" id="KW-0238">DNA-binding</keyword>
<dbReference type="InterPro" id="IPR010982">
    <property type="entry name" value="Lambda_DNA-bd_dom_sf"/>
</dbReference>
<dbReference type="GO" id="GO:0005829">
    <property type="term" value="C:cytosol"/>
    <property type="evidence" value="ECO:0007669"/>
    <property type="project" value="TreeGrafter"/>
</dbReference>
<dbReference type="PANTHER" id="PTHR46797:SF1">
    <property type="entry name" value="METHYLPHOSPHONATE SYNTHASE"/>
    <property type="match status" value="1"/>
</dbReference>
<dbReference type="PANTHER" id="PTHR46797">
    <property type="entry name" value="HTH-TYPE TRANSCRIPTIONAL REGULATOR"/>
    <property type="match status" value="1"/>
</dbReference>
<dbReference type="SMART" id="SM00530">
    <property type="entry name" value="HTH_XRE"/>
    <property type="match status" value="1"/>
</dbReference>
<organism evidence="4 5">
    <name type="scientific">Ligilactobacillus agilis</name>
    <dbReference type="NCBI Taxonomy" id="1601"/>
    <lineage>
        <taxon>Bacteria</taxon>
        <taxon>Bacillati</taxon>
        <taxon>Bacillota</taxon>
        <taxon>Bacilli</taxon>
        <taxon>Lactobacillales</taxon>
        <taxon>Lactobacillaceae</taxon>
        <taxon>Ligilactobacillus</taxon>
    </lineage>
</organism>
<dbReference type="InterPro" id="IPR050807">
    <property type="entry name" value="TransReg_Diox_bact_type"/>
</dbReference>
<dbReference type="InterPro" id="IPR001387">
    <property type="entry name" value="Cro/C1-type_HTH"/>
</dbReference>
<evidence type="ECO:0000256" key="2">
    <source>
        <dbReference type="SAM" id="MobiDB-lite"/>
    </source>
</evidence>
<dbReference type="Gene3D" id="1.10.260.40">
    <property type="entry name" value="lambda repressor-like DNA-binding domains"/>
    <property type="match status" value="1"/>
</dbReference>
<dbReference type="GO" id="GO:0003677">
    <property type="term" value="F:DNA binding"/>
    <property type="evidence" value="ECO:0007669"/>
    <property type="project" value="UniProtKB-KW"/>
</dbReference>
<name>A0A2I2AD21_9LACO</name>
<dbReference type="CDD" id="cd00093">
    <property type="entry name" value="HTH_XRE"/>
    <property type="match status" value="1"/>
</dbReference>
<accession>A0A2I2AD21</accession>
<feature type="domain" description="HTH cro/C1-type" evidence="3">
    <location>
        <begin position="10"/>
        <end position="65"/>
    </location>
</feature>
<evidence type="ECO:0000313" key="4">
    <source>
        <dbReference type="EMBL" id="PLA77263.1"/>
    </source>
</evidence>
<reference evidence="5" key="1">
    <citation type="submission" date="2017-12" db="EMBL/GenBank/DDBJ databases">
        <authorList>
            <person name="Christensen H."/>
        </authorList>
    </citation>
    <scope>NUCLEOTIDE SEQUENCE [LARGE SCALE GENOMIC DNA]</scope>
    <source>
        <strain evidence="5">268A</strain>
    </source>
</reference>
<dbReference type="RefSeq" id="WP_101811340.1">
    <property type="nucleotide sequence ID" value="NZ_PKGI01000009.1"/>
</dbReference>
<evidence type="ECO:0000259" key="3">
    <source>
        <dbReference type="PROSITE" id="PS50943"/>
    </source>
</evidence>
<gene>
    <name evidence="4" type="ORF">CYR79_02165</name>
</gene>
<dbReference type="EMBL" id="PKGI01000009">
    <property type="protein sequence ID" value="PLA77263.1"/>
    <property type="molecule type" value="Genomic_DNA"/>
</dbReference>
<sequence length="113" mass="12904">MDDNTLGRNISHERKQQNMTQEQLAEFSDLTVNYLSKIERGIAKKVSAESLYRIARALNVSMESLFSKEESTPQELKRGPYQKQLANYLSTLEADKTEAICKHLLEVLKLSAK</sequence>
<dbReference type="PROSITE" id="PS50943">
    <property type="entry name" value="HTH_CROC1"/>
    <property type="match status" value="1"/>
</dbReference>
<dbReference type="SUPFAM" id="SSF47413">
    <property type="entry name" value="lambda repressor-like DNA-binding domains"/>
    <property type="match status" value="1"/>
</dbReference>
<feature type="region of interest" description="Disordered" evidence="2">
    <location>
        <begin position="1"/>
        <end position="22"/>
    </location>
</feature>
<proteinExistence type="predicted"/>
<dbReference type="GO" id="GO:0003700">
    <property type="term" value="F:DNA-binding transcription factor activity"/>
    <property type="evidence" value="ECO:0007669"/>
    <property type="project" value="TreeGrafter"/>
</dbReference>
<evidence type="ECO:0000313" key="5">
    <source>
        <dbReference type="Proteomes" id="UP000234579"/>
    </source>
</evidence>
<evidence type="ECO:0000256" key="1">
    <source>
        <dbReference type="ARBA" id="ARBA00023125"/>
    </source>
</evidence>
<dbReference type="AlphaFoldDB" id="A0A2I2AD21"/>